<reference evidence="2" key="1">
    <citation type="submission" date="2020-07" db="EMBL/GenBank/DDBJ databases">
        <title>Huge and variable diversity of episymbiotic CPR bacteria and DPANN archaea in groundwater ecosystems.</title>
        <authorList>
            <person name="He C.Y."/>
            <person name="Keren R."/>
            <person name="Whittaker M."/>
            <person name="Farag I.F."/>
            <person name="Doudna J."/>
            <person name="Cate J.H.D."/>
            <person name="Banfield J.F."/>
        </authorList>
    </citation>
    <scope>NUCLEOTIDE SEQUENCE</scope>
    <source>
        <strain evidence="2">NC_groundwater_763_Ag_S-0.2um_68_21</strain>
    </source>
</reference>
<dbReference type="AlphaFoldDB" id="A0A932MNY0"/>
<evidence type="ECO:0000313" key="3">
    <source>
        <dbReference type="Proteomes" id="UP000782312"/>
    </source>
</evidence>
<dbReference type="EMBL" id="JACPUR010000025">
    <property type="protein sequence ID" value="MBI3128248.1"/>
    <property type="molecule type" value="Genomic_DNA"/>
</dbReference>
<gene>
    <name evidence="2" type="ORF">HYZ11_11635</name>
</gene>
<comment type="caution">
    <text evidence="2">The sequence shown here is derived from an EMBL/GenBank/DDBJ whole genome shotgun (WGS) entry which is preliminary data.</text>
</comment>
<dbReference type="Pfam" id="PF24696">
    <property type="entry name" value="UGSC"/>
    <property type="match status" value="1"/>
</dbReference>
<accession>A0A932MNY0</accession>
<evidence type="ECO:0000259" key="1">
    <source>
        <dbReference type="Pfam" id="PF24696"/>
    </source>
</evidence>
<name>A0A932MNY0_UNCTE</name>
<dbReference type="Proteomes" id="UP000782312">
    <property type="component" value="Unassembled WGS sequence"/>
</dbReference>
<protein>
    <recommendedName>
        <fullName evidence="1">UGSC-like domain-containing protein</fullName>
    </recommendedName>
</protein>
<organism evidence="2 3">
    <name type="scientific">Tectimicrobiota bacterium</name>
    <dbReference type="NCBI Taxonomy" id="2528274"/>
    <lineage>
        <taxon>Bacteria</taxon>
        <taxon>Pseudomonadati</taxon>
        <taxon>Nitrospinota/Tectimicrobiota group</taxon>
        <taxon>Candidatus Tectimicrobiota</taxon>
    </lineage>
</organism>
<dbReference type="InterPro" id="IPR057767">
    <property type="entry name" value="UGSC-like_dom"/>
</dbReference>
<feature type="domain" description="UGSC-like" evidence="1">
    <location>
        <begin position="6"/>
        <end position="93"/>
    </location>
</feature>
<evidence type="ECO:0000313" key="2">
    <source>
        <dbReference type="EMBL" id="MBI3128248.1"/>
    </source>
</evidence>
<proteinExistence type="predicted"/>
<sequence>MSRTIEILSPLGAVRAEDHPLAPRPASLGGLRLGLLHNNKPNGDALLARVAELLGERAGITPVWWRKENPTLPESRIEEFIPQVDVVANAVGD</sequence>